<protein>
    <submittedName>
        <fullName evidence="2">Uncharacterized protein</fullName>
    </submittedName>
</protein>
<accession>A0ABU9ZIZ1</accession>
<keyword evidence="3" id="KW-1185">Reference proteome</keyword>
<dbReference type="Proteomes" id="UP001404845">
    <property type="component" value="Unassembled WGS sequence"/>
</dbReference>
<evidence type="ECO:0000313" key="2">
    <source>
        <dbReference type="EMBL" id="MEN3231438.1"/>
    </source>
</evidence>
<evidence type="ECO:0000256" key="1">
    <source>
        <dbReference type="SAM" id="MobiDB-lite"/>
    </source>
</evidence>
<reference evidence="2 3" key="1">
    <citation type="journal article" date="2023" name="PLoS ONE">
        <title>Complete genome assembly of Hawai'i environmental nontuberculous mycobacteria reveals unexpected co-isolation with methylobacteria.</title>
        <authorList>
            <person name="Hendrix J."/>
            <person name="Epperson L.E."/>
            <person name="Tong E.I."/>
            <person name="Chan Y.L."/>
            <person name="Hasan N.A."/>
            <person name="Dawrs S.N."/>
            <person name="Norton G.J."/>
            <person name="Virdi R."/>
            <person name="Crooks J.L."/>
            <person name="Chan E.D."/>
            <person name="Honda J.R."/>
            <person name="Strong M."/>
        </authorList>
    </citation>
    <scope>NUCLEOTIDE SEQUENCE [LARGE SCALE GENOMIC DNA]</scope>
    <source>
        <strain evidence="2 3">NJH_HI01</strain>
    </source>
</reference>
<organism evidence="2 3">
    <name type="scientific">Methylorubrum rhodesianum</name>
    <dbReference type="NCBI Taxonomy" id="29427"/>
    <lineage>
        <taxon>Bacteria</taxon>
        <taxon>Pseudomonadati</taxon>
        <taxon>Pseudomonadota</taxon>
        <taxon>Alphaproteobacteria</taxon>
        <taxon>Hyphomicrobiales</taxon>
        <taxon>Methylobacteriaceae</taxon>
        <taxon>Methylorubrum</taxon>
    </lineage>
</organism>
<dbReference type="EMBL" id="JAQYXL010000001">
    <property type="protein sequence ID" value="MEN3231438.1"/>
    <property type="molecule type" value="Genomic_DNA"/>
</dbReference>
<proteinExistence type="predicted"/>
<name>A0ABU9ZIZ1_9HYPH</name>
<feature type="region of interest" description="Disordered" evidence="1">
    <location>
        <begin position="60"/>
        <end position="108"/>
    </location>
</feature>
<dbReference type="RefSeq" id="WP_200670555.1">
    <property type="nucleotide sequence ID" value="NZ_JACWCW010000009.1"/>
</dbReference>
<evidence type="ECO:0000313" key="3">
    <source>
        <dbReference type="Proteomes" id="UP001404845"/>
    </source>
</evidence>
<comment type="caution">
    <text evidence="2">The sequence shown here is derived from an EMBL/GenBank/DDBJ whole genome shotgun (WGS) entry which is preliminary data.</text>
</comment>
<gene>
    <name evidence="2" type="ORF">PUR21_28060</name>
</gene>
<sequence length="108" mass="11657">MSAFATMDDASLAATISAMRDGIAEGNAPLRDSPMPALQAQLRRRRLALGYLEKAEEALRYGGETPLPNTDLPAVDEPRVPRRPPLGGDPMRPTNGDRDPRCGGRPHP</sequence>